<dbReference type="Proteomes" id="UP001500194">
    <property type="component" value="Unassembled WGS sequence"/>
</dbReference>
<dbReference type="GeneID" id="68572732"/>
<proteinExistence type="predicted"/>
<comment type="caution">
    <text evidence="1">The sequence shown here is derived from an EMBL/GenBank/DDBJ whole genome shotgun (WGS) entry which is preliminary data.</text>
</comment>
<dbReference type="AlphaFoldDB" id="A0AAV3SYF2"/>
<evidence type="ECO:0000313" key="2">
    <source>
        <dbReference type="Proteomes" id="UP001500194"/>
    </source>
</evidence>
<protein>
    <submittedName>
        <fullName evidence="1">Uncharacterized protein</fullName>
    </submittedName>
</protein>
<reference evidence="1 2" key="1">
    <citation type="journal article" date="2019" name="Int. J. Syst. Evol. Microbiol.">
        <title>The Global Catalogue of Microorganisms (GCM) 10K type strain sequencing project: providing services to taxonomists for standard genome sequencing and annotation.</title>
        <authorList>
            <consortium name="The Broad Institute Genomics Platform"/>
            <consortium name="The Broad Institute Genome Sequencing Center for Infectious Disease"/>
            <person name="Wu L."/>
            <person name="Ma J."/>
        </authorList>
    </citation>
    <scope>NUCLEOTIDE SEQUENCE [LARGE SCALE GENOMIC DNA]</scope>
    <source>
        <strain evidence="1 2">JCM 16327</strain>
    </source>
</reference>
<sequence>MKTDSDPTSEEEFHDELRALLAAAHERGVDVRGGWDCRFDDGGPDFEVVVVEAQKP</sequence>
<name>A0AAV3SYF2_9EURY</name>
<evidence type="ECO:0000313" key="1">
    <source>
        <dbReference type="EMBL" id="GAA0643499.1"/>
    </source>
</evidence>
<accession>A0AAV3SYF2</accession>
<dbReference type="EMBL" id="BAAADU010000002">
    <property type="protein sequence ID" value="GAA0643499.1"/>
    <property type="molecule type" value="Genomic_DNA"/>
</dbReference>
<dbReference type="RefSeq" id="WP_227262118.1">
    <property type="nucleotide sequence ID" value="NZ_BAAADU010000002.1"/>
</dbReference>
<keyword evidence="2" id="KW-1185">Reference proteome</keyword>
<gene>
    <name evidence="1" type="ORF">GCM10009019_01580</name>
</gene>
<organism evidence="1 2">
    <name type="scientific">Salarchaeum japonicum</name>
    <dbReference type="NCBI Taxonomy" id="555573"/>
    <lineage>
        <taxon>Archaea</taxon>
        <taxon>Methanobacteriati</taxon>
        <taxon>Methanobacteriota</taxon>
        <taxon>Stenosarchaea group</taxon>
        <taxon>Halobacteria</taxon>
        <taxon>Halobacteriales</taxon>
        <taxon>Halobacteriaceae</taxon>
    </lineage>
</organism>